<proteinExistence type="inferred from homology"/>
<dbReference type="InterPro" id="IPR051609">
    <property type="entry name" value="NmrA/Isoflavone_reductase-like"/>
</dbReference>
<dbReference type="SUPFAM" id="SSF51735">
    <property type="entry name" value="NAD(P)-binding Rossmann-fold domains"/>
    <property type="match status" value="1"/>
</dbReference>
<dbReference type="Pfam" id="PF13460">
    <property type="entry name" value="NAD_binding_10"/>
    <property type="match status" value="1"/>
</dbReference>
<evidence type="ECO:0000313" key="6">
    <source>
        <dbReference type="Proteomes" id="UP000244855"/>
    </source>
</evidence>
<accession>A0A2V1DXI1</accession>
<dbReference type="Gene3D" id="3.90.25.10">
    <property type="entry name" value="UDP-galactose 4-epimerase, domain 1"/>
    <property type="match status" value="1"/>
</dbReference>
<dbReference type="AlphaFoldDB" id="A0A2V1DXI1"/>
<name>A0A2V1DXI1_9PLEO</name>
<organism evidence="5 6">
    <name type="scientific">Periconia macrospinosa</name>
    <dbReference type="NCBI Taxonomy" id="97972"/>
    <lineage>
        <taxon>Eukaryota</taxon>
        <taxon>Fungi</taxon>
        <taxon>Dikarya</taxon>
        <taxon>Ascomycota</taxon>
        <taxon>Pezizomycotina</taxon>
        <taxon>Dothideomycetes</taxon>
        <taxon>Pleosporomycetidae</taxon>
        <taxon>Pleosporales</taxon>
        <taxon>Massarineae</taxon>
        <taxon>Periconiaceae</taxon>
        <taxon>Periconia</taxon>
    </lineage>
</organism>
<dbReference type="InterPro" id="IPR016040">
    <property type="entry name" value="NAD(P)-bd_dom"/>
</dbReference>
<dbReference type="InterPro" id="IPR036291">
    <property type="entry name" value="NAD(P)-bd_dom_sf"/>
</dbReference>
<dbReference type="PANTHER" id="PTHR47706">
    <property type="entry name" value="NMRA-LIKE FAMILY PROTEIN"/>
    <property type="match status" value="1"/>
</dbReference>
<dbReference type="Gene3D" id="3.40.50.720">
    <property type="entry name" value="NAD(P)-binding Rossmann-like Domain"/>
    <property type="match status" value="1"/>
</dbReference>
<keyword evidence="3" id="KW-0560">Oxidoreductase</keyword>
<feature type="domain" description="NAD(P)-binding" evidence="4">
    <location>
        <begin position="12"/>
        <end position="99"/>
    </location>
</feature>
<evidence type="ECO:0000256" key="3">
    <source>
        <dbReference type="ARBA" id="ARBA00023002"/>
    </source>
</evidence>
<evidence type="ECO:0000256" key="2">
    <source>
        <dbReference type="ARBA" id="ARBA00022857"/>
    </source>
</evidence>
<dbReference type="PANTHER" id="PTHR47706:SF7">
    <property type="entry name" value="CIPA-LIKE, PUTATIVE (AFU_ORTHOLOGUE AFUA_1G01630)-RELATED"/>
    <property type="match status" value="1"/>
</dbReference>
<evidence type="ECO:0000259" key="4">
    <source>
        <dbReference type="Pfam" id="PF13460"/>
    </source>
</evidence>
<dbReference type="GO" id="GO:0016491">
    <property type="term" value="F:oxidoreductase activity"/>
    <property type="evidence" value="ECO:0007669"/>
    <property type="project" value="UniProtKB-KW"/>
</dbReference>
<sequence>MSNYVQKVAIIGAGGNIGKHITQELLKTGNHIVTAISRPSSNSTLPNGVKVACVDYTSEDDTELVQALTGQQALIVSLSVAARGAAINIIRAAAKAKVQYLFPNWFGHDAENDALCRDSFVAGMRDDICSEIKKLGVSSYFLLGCGFWYEWSLSGGPDRYGFDFKERKLVLFDGGEVHINTSTWPQCGRAIAALLSLKIAPEGENDDSVTLTQFCNRSVYISSFRVTQRDIFESVKRVTGTSEKDWVIMEDSAKKRWEEAAGELKKGNSAAFTKFMYSRMWFPTGDGDHETTRGLHNDLLGLPQEDLDEFTSIAVRMGENSEVPFSH</sequence>
<dbReference type="Proteomes" id="UP000244855">
    <property type="component" value="Unassembled WGS sequence"/>
</dbReference>
<dbReference type="STRING" id="97972.A0A2V1DXI1"/>
<dbReference type="OrthoDB" id="419598at2759"/>
<reference evidence="5 6" key="1">
    <citation type="journal article" date="2018" name="Sci. Rep.">
        <title>Comparative genomics provides insights into the lifestyle and reveals functional heterogeneity of dark septate endophytic fungi.</title>
        <authorList>
            <person name="Knapp D.G."/>
            <person name="Nemeth J.B."/>
            <person name="Barry K."/>
            <person name="Hainaut M."/>
            <person name="Henrissat B."/>
            <person name="Johnson J."/>
            <person name="Kuo A."/>
            <person name="Lim J.H.P."/>
            <person name="Lipzen A."/>
            <person name="Nolan M."/>
            <person name="Ohm R.A."/>
            <person name="Tamas L."/>
            <person name="Grigoriev I.V."/>
            <person name="Spatafora J.W."/>
            <person name="Nagy L.G."/>
            <person name="Kovacs G.M."/>
        </authorList>
    </citation>
    <scope>NUCLEOTIDE SEQUENCE [LARGE SCALE GENOMIC DNA]</scope>
    <source>
        <strain evidence="5 6">DSE2036</strain>
    </source>
</reference>
<gene>
    <name evidence="5" type="ORF">DM02DRAFT_717130</name>
</gene>
<protein>
    <submittedName>
        <fullName evidence="5">Putative oxidoreductase CipA-like protein</fullName>
    </submittedName>
</protein>
<evidence type="ECO:0000256" key="1">
    <source>
        <dbReference type="ARBA" id="ARBA00005725"/>
    </source>
</evidence>
<comment type="similarity">
    <text evidence="1">Belongs to the NmrA-type oxidoreductase family. Isoflavone reductase subfamily.</text>
</comment>
<keyword evidence="6" id="KW-1185">Reference proteome</keyword>
<dbReference type="EMBL" id="KZ805338">
    <property type="protein sequence ID" value="PVI02809.1"/>
    <property type="molecule type" value="Genomic_DNA"/>
</dbReference>
<evidence type="ECO:0000313" key="5">
    <source>
        <dbReference type="EMBL" id="PVI02809.1"/>
    </source>
</evidence>
<keyword evidence="2" id="KW-0521">NADP</keyword>